<reference evidence="4" key="1">
    <citation type="submission" date="2025-08" db="UniProtKB">
        <authorList>
            <consortium name="Ensembl"/>
        </authorList>
    </citation>
    <scope>IDENTIFICATION</scope>
</reference>
<dbReference type="GO" id="GO:0005882">
    <property type="term" value="C:intermediate filament"/>
    <property type="evidence" value="ECO:0007669"/>
    <property type="project" value="UniProtKB-KW"/>
</dbReference>
<dbReference type="AlphaFoldDB" id="A0A8B9DMJ2"/>
<dbReference type="Pfam" id="PF02422">
    <property type="entry name" value="Keratin"/>
    <property type="match status" value="1"/>
</dbReference>
<evidence type="ECO:0000256" key="3">
    <source>
        <dbReference type="SAM" id="MobiDB-lite"/>
    </source>
</evidence>
<organism evidence="4 5">
    <name type="scientific">Anser cygnoides</name>
    <name type="common">Swan goose</name>
    <dbReference type="NCBI Taxonomy" id="8845"/>
    <lineage>
        <taxon>Eukaryota</taxon>
        <taxon>Metazoa</taxon>
        <taxon>Chordata</taxon>
        <taxon>Craniata</taxon>
        <taxon>Vertebrata</taxon>
        <taxon>Euteleostomi</taxon>
        <taxon>Archelosauria</taxon>
        <taxon>Archosauria</taxon>
        <taxon>Dinosauria</taxon>
        <taxon>Saurischia</taxon>
        <taxon>Theropoda</taxon>
        <taxon>Coelurosauria</taxon>
        <taxon>Aves</taxon>
        <taxon>Neognathae</taxon>
        <taxon>Galloanserae</taxon>
        <taxon>Anseriformes</taxon>
        <taxon>Anatidae</taxon>
        <taxon>Anserinae</taxon>
        <taxon>Anser</taxon>
    </lineage>
</organism>
<feature type="compositionally biased region" description="Basic and acidic residues" evidence="3">
    <location>
        <begin position="220"/>
        <end position="233"/>
    </location>
</feature>
<dbReference type="Ensembl" id="ENSACDT00005011405.1">
    <property type="protein sequence ID" value="ENSACDP00005009491.1"/>
    <property type="gene ID" value="ENSACDG00005006942.1"/>
</dbReference>
<dbReference type="Proteomes" id="UP000694521">
    <property type="component" value="Unplaced"/>
</dbReference>
<proteinExistence type="inferred from homology"/>
<feature type="region of interest" description="Disordered" evidence="3">
    <location>
        <begin position="215"/>
        <end position="257"/>
    </location>
</feature>
<feature type="region of interest" description="Disordered" evidence="3">
    <location>
        <begin position="1"/>
        <end position="44"/>
    </location>
</feature>
<protein>
    <recommendedName>
        <fullName evidence="6">Keratin</fullName>
    </recommendedName>
</protein>
<name>A0A8B9DMJ2_ANSCY</name>
<keyword evidence="2" id="KW-0416">Keratin</keyword>
<evidence type="ECO:0000256" key="2">
    <source>
        <dbReference type="ARBA" id="ARBA00022744"/>
    </source>
</evidence>
<comment type="similarity">
    <text evidence="1">Belongs to the avian keratin family.</text>
</comment>
<keyword evidence="5" id="KW-1185">Reference proteome</keyword>
<evidence type="ECO:0008006" key="6">
    <source>
        <dbReference type="Google" id="ProtNLM"/>
    </source>
</evidence>
<reference evidence="4" key="2">
    <citation type="submission" date="2025-09" db="UniProtKB">
        <authorList>
            <consortium name="Ensembl"/>
        </authorList>
    </citation>
    <scope>IDENTIFICATION</scope>
</reference>
<feature type="compositionally biased region" description="Basic and acidic residues" evidence="3">
    <location>
        <begin position="132"/>
        <end position="145"/>
    </location>
</feature>
<dbReference type="InterPro" id="IPR003461">
    <property type="entry name" value="Keratin"/>
</dbReference>
<sequence>MAAANPIANDQEQGGALTAPRHVAGSCSTGRPPAPGPFLQGCPPARDRPCSHRVQRSAIPALRPLPLRFLPETVPRFCGAAPLGRAGHAPGQRRPGKAELPAPLLLSALMAWASQHQHLPSPGASATPPHRCFPDSEHRERKRETEVDAGNLYCAQHGRRSGQRAGAGASEAGCGVSGGQRIFSRAWLLVAQAPAVRQCGSGGLGPWAPQALKGPALAAESRKGEGRGGEQRANRAQGPGCGGNRMQQRAGEAKGAGTAVAQALAGAADAQRSSAPRAHEAQLSHTKMACNDLYPPKTSVAVPQPIAESCNELCARQCPDSTAFIQPPPVVVTFPGPILSSFPQQAVVGSSGAPAFGGSLGLGGLYGAGAT</sequence>
<dbReference type="PANTHER" id="PTHR31203:SF1">
    <property type="entry name" value="BETA-KERATIN-RELATED PROTEIN-RELATED"/>
    <property type="match status" value="1"/>
</dbReference>
<accession>A0A8B9DMJ2</accession>
<dbReference type="GO" id="GO:0005200">
    <property type="term" value="F:structural constituent of cytoskeleton"/>
    <property type="evidence" value="ECO:0007669"/>
    <property type="project" value="InterPro"/>
</dbReference>
<evidence type="ECO:0000256" key="1">
    <source>
        <dbReference type="ARBA" id="ARBA00008702"/>
    </source>
</evidence>
<evidence type="ECO:0000313" key="4">
    <source>
        <dbReference type="Ensembl" id="ENSACDP00005009491.1"/>
    </source>
</evidence>
<dbReference type="PANTHER" id="PTHR31203">
    <property type="entry name" value="BETA-KERATIN-RELATED PROTEIN-RELATED"/>
    <property type="match status" value="1"/>
</dbReference>
<feature type="region of interest" description="Disordered" evidence="3">
    <location>
        <begin position="117"/>
        <end position="145"/>
    </location>
</feature>
<evidence type="ECO:0000313" key="5">
    <source>
        <dbReference type="Proteomes" id="UP000694521"/>
    </source>
</evidence>